<keyword evidence="3" id="KW-1185">Reference proteome</keyword>
<protein>
    <submittedName>
        <fullName evidence="2">Uncharacterized protein</fullName>
    </submittedName>
</protein>
<feature type="region of interest" description="Disordered" evidence="1">
    <location>
        <begin position="1"/>
        <end position="41"/>
    </location>
</feature>
<sequence length="171" mass="18116">MSTASSITVVAEDAPAQATNATIDRPDAQSQRVKPAAGRFKRRRMSTNCECKPSIGYKQRASGKCSFLHPPPRNQTSNSSSTAAMQSVIAQPAPVKTAPVQAQPQAALEMTLRPANKSSRSKNARTTAMAPRAFAEAARAKYALLLRSVAAAKGICDCVADIICCPCEMCC</sequence>
<organism evidence="2 3">
    <name type="scientific">Schizophyllum amplum</name>
    <dbReference type="NCBI Taxonomy" id="97359"/>
    <lineage>
        <taxon>Eukaryota</taxon>
        <taxon>Fungi</taxon>
        <taxon>Dikarya</taxon>
        <taxon>Basidiomycota</taxon>
        <taxon>Agaricomycotina</taxon>
        <taxon>Agaricomycetes</taxon>
        <taxon>Agaricomycetidae</taxon>
        <taxon>Agaricales</taxon>
        <taxon>Schizophyllaceae</taxon>
        <taxon>Schizophyllum</taxon>
    </lineage>
</organism>
<accession>A0A550BSH4</accession>
<gene>
    <name evidence="2" type="ORF">BD626DRAFT_417141</name>
</gene>
<dbReference type="Proteomes" id="UP000320762">
    <property type="component" value="Unassembled WGS sequence"/>
</dbReference>
<feature type="region of interest" description="Disordered" evidence="1">
    <location>
        <begin position="62"/>
        <end position="85"/>
    </location>
</feature>
<feature type="compositionally biased region" description="Polar residues" evidence="1">
    <location>
        <begin position="17"/>
        <end position="32"/>
    </location>
</feature>
<evidence type="ECO:0000313" key="3">
    <source>
        <dbReference type="Proteomes" id="UP000320762"/>
    </source>
</evidence>
<dbReference type="OrthoDB" id="3006545at2759"/>
<evidence type="ECO:0000256" key="1">
    <source>
        <dbReference type="SAM" id="MobiDB-lite"/>
    </source>
</evidence>
<feature type="compositionally biased region" description="Polar residues" evidence="1">
    <location>
        <begin position="74"/>
        <end position="85"/>
    </location>
</feature>
<comment type="caution">
    <text evidence="2">The sequence shown here is derived from an EMBL/GenBank/DDBJ whole genome shotgun (WGS) entry which is preliminary data.</text>
</comment>
<dbReference type="AlphaFoldDB" id="A0A550BSH4"/>
<evidence type="ECO:0000313" key="2">
    <source>
        <dbReference type="EMBL" id="TRM55483.1"/>
    </source>
</evidence>
<name>A0A550BSH4_9AGAR</name>
<reference evidence="2 3" key="1">
    <citation type="journal article" date="2019" name="New Phytol.">
        <title>Comparative genomics reveals unique wood-decay strategies and fruiting body development in the Schizophyllaceae.</title>
        <authorList>
            <person name="Almasi E."/>
            <person name="Sahu N."/>
            <person name="Krizsan K."/>
            <person name="Balint B."/>
            <person name="Kovacs G.M."/>
            <person name="Kiss B."/>
            <person name="Cseklye J."/>
            <person name="Drula E."/>
            <person name="Henrissat B."/>
            <person name="Nagy I."/>
            <person name="Chovatia M."/>
            <person name="Adam C."/>
            <person name="LaButti K."/>
            <person name="Lipzen A."/>
            <person name="Riley R."/>
            <person name="Grigoriev I.V."/>
            <person name="Nagy L.G."/>
        </authorList>
    </citation>
    <scope>NUCLEOTIDE SEQUENCE [LARGE SCALE GENOMIC DNA]</scope>
    <source>
        <strain evidence="2 3">NL-1724</strain>
    </source>
</reference>
<proteinExistence type="predicted"/>
<dbReference type="EMBL" id="VDMD01000130">
    <property type="protein sequence ID" value="TRM55483.1"/>
    <property type="molecule type" value="Genomic_DNA"/>
</dbReference>